<dbReference type="Gene3D" id="1.10.3910.10">
    <property type="entry name" value="SP0561-like"/>
    <property type="match status" value="1"/>
</dbReference>
<accession>A0A382ED01</accession>
<evidence type="ECO:0000256" key="1">
    <source>
        <dbReference type="ARBA" id="ARBA00004496"/>
    </source>
</evidence>
<feature type="non-terminal residue" evidence="6">
    <location>
        <position position="1"/>
    </location>
</feature>
<dbReference type="PANTHER" id="PTHR36438:SF1">
    <property type="entry name" value="IRON-SULFUR CLUSTER REPAIR PROTEIN YTFE"/>
    <property type="match status" value="1"/>
</dbReference>
<evidence type="ECO:0000313" key="6">
    <source>
        <dbReference type="EMBL" id="SVB47833.1"/>
    </source>
</evidence>
<keyword evidence="4" id="KW-0408">Iron</keyword>
<name>A0A382ED01_9ZZZZ</name>
<evidence type="ECO:0000259" key="5">
    <source>
        <dbReference type="Pfam" id="PF01814"/>
    </source>
</evidence>
<dbReference type="GO" id="GO:0005737">
    <property type="term" value="C:cytoplasm"/>
    <property type="evidence" value="ECO:0007669"/>
    <property type="project" value="UniProtKB-SubCell"/>
</dbReference>
<dbReference type="EMBL" id="UINC01043592">
    <property type="protein sequence ID" value="SVB47833.1"/>
    <property type="molecule type" value="Genomic_DNA"/>
</dbReference>
<evidence type="ECO:0000256" key="2">
    <source>
        <dbReference type="ARBA" id="ARBA00022490"/>
    </source>
</evidence>
<dbReference type="PANTHER" id="PTHR36438">
    <property type="entry name" value="IRON-SULFUR CLUSTER REPAIR PROTEIN YTFE"/>
    <property type="match status" value="1"/>
</dbReference>
<feature type="non-terminal residue" evidence="6">
    <location>
        <position position="146"/>
    </location>
</feature>
<reference evidence="6" key="1">
    <citation type="submission" date="2018-05" db="EMBL/GenBank/DDBJ databases">
        <authorList>
            <person name="Lanie J.A."/>
            <person name="Ng W.-L."/>
            <person name="Kazmierczak K.M."/>
            <person name="Andrzejewski T.M."/>
            <person name="Davidsen T.M."/>
            <person name="Wayne K.J."/>
            <person name="Tettelin H."/>
            <person name="Glass J.I."/>
            <person name="Rusch D."/>
            <person name="Podicherti R."/>
            <person name="Tsui H.-C.T."/>
            <person name="Winkler M.E."/>
        </authorList>
    </citation>
    <scope>NUCLEOTIDE SEQUENCE</scope>
</reference>
<sequence>VTVLAETTVGQVASEHPIATRVFARHQIDFCCGGGRPIADICAAMGLDTAAILQEINVELSTADSDVDQWNEAPLPDLIEHIVRTYHRSLDEELPRLEFMARKVLRVHGDKAPDILPALVSTLLGLRTELKEHMAKEENILFPMIL</sequence>
<organism evidence="6">
    <name type="scientific">marine metagenome</name>
    <dbReference type="NCBI Taxonomy" id="408172"/>
    <lineage>
        <taxon>unclassified sequences</taxon>
        <taxon>metagenomes</taxon>
        <taxon>ecological metagenomes</taxon>
    </lineage>
</organism>
<evidence type="ECO:0000256" key="4">
    <source>
        <dbReference type="ARBA" id="ARBA00023004"/>
    </source>
</evidence>
<dbReference type="InterPro" id="IPR012312">
    <property type="entry name" value="Hemerythrin-like"/>
</dbReference>
<dbReference type="AlphaFoldDB" id="A0A382ED01"/>
<protein>
    <recommendedName>
        <fullName evidence="5">Hemerythrin-like domain-containing protein</fullName>
    </recommendedName>
</protein>
<keyword evidence="2" id="KW-0963">Cytoplasm</keyword>
<feature type="domain" description="Hemerythrin-like" evidence="5">
    <location>
        <begin position="80"/>
        <end position="145"/>
    </location>
</feature>
<comment type="subcellular location">
    <subcellularLocation>
        <location evidence="1">Cytoplasm</location>
    </subcellularLocation>
</comment>
<evidence type="ECO:0000256" key="3">
    <source>
        <dbReference type="ARBA" id="ARBA00022723"/>
    </source>
</evidence>
<dbReference type="Gene3D" id="1.20.120.520">
    <property type="entry name" value="nmb1532 protein domain like"/>
    <property type="match status" value="1"/>
</dbReference>
<dbReference type="Pfam" id="PF04405">
    <property type="entry name" value="ScdA_N"/>
    <property type="match status" value="1"/>
</dbReference>
<dbReference type="Pfam" id="PF01814">
    <property type="entry name" value="Hemerythrin"/>
    <property type="match status" value="1"/>
</dbReference>
<dbReference type="InterPro" id="IPR038062">
    <property type="entry name" value="ScdA-like_N_sf"/>
</dbReference>
<dbReference type="GO" id="GO:0046872">
    <property type="term" value="F:metal ion binding"/>
    <property type="evidence" value="ECO:0007669"/>
    <property type="project" value="UniProtKB-KW"/>
</dbReference>
<proteinExistence type="predicted"/>
<keyword evidence="3" id="KW-0479">Metal-binding</keyword>
<gene>
    <name evidence="6" type="ORF">METZ01_LOCUS200687</name>
</gene>
<dbReference type="InterPro" id="IPR019903">
    <property type="entry name" value="RIC_family"/>
</dbReference>